<keyword evidence="8" id="KW-1185">Reference proteome</keyword>
<dbReference type="RefSeq" id="WP_156990400.1">
    <property type="nucleotide sequence ID" value="NZ_VWXL01000052.1"/>
</dbReference>
<dbReference type="Gene3D" id="3.40.50.300">
    <property type="entry name" value="P-loop containing nucleotide triphosphate hydrolases"/>
    <property type="match status" value="1"/>
</dbReference>
<dbReference type="Pfam" id="PF19263">
    <property type="entry name" value="DUF5906"/>
    <property type="match status" value="1"/>
</dbReference>
<feature type="domain" description="SF3 helicase" evidence="6">
    <location>
        <begin position="527"/>
        <end position="689"/>
    </location>
</feature>
<keyword evidence="2" id="KW-0378">Hydrolase</keyword>
<dbReference type="InterPro" id="IPR054468">
    <property type="entry name" value="NrSPol-like_HBD"/>
</dbReference>
<dbReference type="PANTHER" id="PTHR35372:SF2">
    <property type="entry name" value="SF3 HELICASE DOMAIN-CONTAINING PROTEIN"/>
    <property type="match status" value="1"/>
</dbReference>
<dbReference type="OrthoDB" id="9763644at2"/>
<protein>
    <recommendedName>
        <fullName evidence="6">SF3 helicase domain-containing protein</fullName>
    </recommendedName>
</protein>
<dbReference type="PANTHER" id="PTHR35372">
    <property type="entry name" value="ATP BINDING PROTEIN-RELATED"/>
    <property type="match status" value="1"/>
</dbReference>
<proteinExistence type="predicted"/>
<dbReference type="InterPro" id="IPR027417">
    <property type="entry name" value="P-loop_NTPase"/>
</dbReference>
<evidence type="ECO:0000256" key="2">
    <source>
        <dbReference type="ARBA" id="ARBA00022801"/>
    </source>
</evidence>
<evidence type="ECO:0000256" key="1">
    <source>
        <dbReference type="ARBA" id="ARBA00022741"/>
    </source>
</evidence>
<dbReference type="Pfam" id="PF08706">
    <property type="entry name" value="D5_N"/>
    <property type="match status" value="1"/>
</dbReference>
<dbReference type="EMBL" id="VWXL01000052">
    <property type="protein sequence ID" value="MVB11065.1"/>
    <property type="molecule type" value="Genomic_DNA"/>
</dbReference>
<dbReference type="SUPFAM" id="SSF52540">
    <property type="entry name" value="P-loop containing nucleoside triphosphate hydrolases"/>
    <property type="match status" value="1"/>
</dbReference>
<dbReference type="InterPro" id="IPR014015">
    <property type="entry name" value="Helicase_SF3_DNA-vir"/>
</dbReference>
<dbReference type="InterPro" id="IPR051620">
    <property type="entry name" value="ORF904-like_C"/>
</dbReference>
<sequence length="821" mass="93634">MQYDNIPQELIRRKQWVCHRYPDKSPLCPRPNFRGELFHAKADDSSTWGTFDEAIQAVRDYGASGIGFELGDGIAGVDIDHCIDDGEPSDFAKELIDGLQSYAEVSPSGTGIHILCKGKLPNRDGRKDPMLGLEMYDSVRYFTVTGNVFCDEDGFAYPLRECTETLDKIHKKYLTRENARQTRFGESADEDPQPVTVSPKRKELPGNGSTGEQARDLSDEQILDIAFRSKNGEEMQRLYRGDWSTNKYPSQSEADFAFASYLAFWFDCNPERMDRVFRASGMYRDKWDRSVGGGRTYGQYTLSRAVKGKDRTFVPIDRQYQRKEIPLPEPPPEPPKGGVSPPSDPAEDHPPAGPEIQKDPRLYTYDDTGNAYRFRDAYSSEIKYDHINKIWMIWSGQRWCEDQTGEIKRRADELLERMRKEADPGGDNAVNETLMKHIRRTRSSKAKKAMIEETQHLPGIPILPNELDRYKDALNVKNGIVDLKTGKLRPHDRRLKLSLLADVEYIEGAACPLWLKFLEEITKGDKELQLYIQRMVGYFLTGSTAEQCLFFLYGTGSNGKSTFVNIVSSLFGDYTKNAQADTIMRVDRGNSSAARSDIARLKSVRLVTTSEPSGGCVLDEALVKTMTGEDVITARRLYREEFQFRPEFKIVMATNVKPIIKHSDHGIWRRVRMLPFEAQIADDKKDIHLAEKLLAEKPGIFQWALRGAVDWYREGMPDCVLVDAANEEYRREMDKMKQFVEDCIVQEKGCSIPSGRLYGVYRAWCSERGERYPASQSKFSLDLQDNYHFFKRKTSRFNEFVDVTLSDAGTQLATMAPATPQ</sequence>
<dbReference type="GO" id="GO:0004386">
    <property type="term" value="F:helicase activity"/>
    <property type="evidence" value="ECO:0007669"/>
    <property type="project" value="UniProtKB-KW"/>
</dbReference>
<evidence type="ECO:0000256" key="3">
    <source>
        <dbReference type="ARBA" id="ARBA00022806"/>
    </source>
</evidence>
<dbReference type="InterPro" id="IPR045455">
    <property type="entry name" value="NrS-1_pol-like_helicase"/>
</dbReference>
<feature type="compositionally biased region" description="Basic and acidic residues" evidence="5">
    <location>
        <begin position="346"/>
        <end position="361"/>
    </location>
</feature>
<accession>A0A6N8HZP9</accession>
<name>A0A6N8HZP9_9FIRM</name>
<dbReference type="NCBIfam" id="TIGR01613">
    <property type="entry name" value="primase_Cterm"/>
    <property type="match status" value="1"/>
</dbReference>
<keyword evidence="3" id="KW-0347">Helicase</keyword>
<comment type="caution">
    <text evidence="7">The sequence shown here is derived from an EMBL/GenBank/DDBJ whole genome shotgun (WGS) entry which is preliminary data.</text>
</comment>
<dbReference type="InterPro" id="IPR014818">
    <property type="entry name" value="Phage/plasmid_primase_P4_C"/>
</dbReference>
<dbReference type="GO" id="GO:0005524">
    <property type="term" value="F:ATP binding"/>
    <property type="evidence" value="ECO:0007669"/>
    <property type="project" value="UniProtKB-KW"/>
</dbReference>
<dbReference type="InterPro" id="IPR004968">
    <property type="entry name" value="DNA_primase/NTPase_C"/>
</dbReference>
<keyword evidence="4" id="KW-0067">ATP-binding</keyword>
<evidence type="ECO:0000313" key="8">
    <source>
        <dbReference type="Proteomes" id="UP000469440"/>
    </source>
</evidence>
<feature type="region of interest" description="Disordered" evidence="5">
    <location>
        <begin position="317"/>
        <end position="364"/>
    </location>
</feature>
<dbReference type="GO" id="GO:0016787">
    <property type="term" value="F:hydrolase activity"/>
    <property type="evidence" value="ECO:0007669"/>
    <property type="project" value="UniProtKB-KW"/>
</dbReference>
<evidence type="ECO:0000259" key="6">
    <source>
        <dbReference type="PROSITE" id="PS51206"/>
    </source>
</evidence>
<keyword evidence="1" id="KW-0547">Nucleotide-binding</keyword>
<dbReference type="PROSITE" id="PS51206">
    <property type="entry name" value="SF3_HELICASE_1"/>
    <property type="match status" value="1"/>
</dbReference>
<dbReference type="Pfam" id="PF22763">
    <property type="entry name" value="NrS1-1_pol-like_HBD"/>
    <property type="match status" value="1"/>
</dbReference>
<reference evidence="7 8" key="1">
    <citation type="submission" date="2019-09" db="EMBL/GenBank/DDBJ databases">
        <title>Genome sequence of Clostridium sp. EA1.</title>
        <authorList>
            <person name="Poehlein A."/>
            <person name="Bengelsdorf F.R."/>
            <person name="Daniel R."/>
        </authorList>
    </citation>
    <scope>NUCLEOTIDE SEQUENCE [LARGE SCALE GENOMIC DNA]</scope>
    <source>
        <strain evidence="7 8">EA1</strain>
    </source>
</reference>
<feature type="region of interest" description="Disordered" evidence="5">
    <location>
        <begin position="180"/>
        <end position="215"/>
    </location>
</feature>
<organism evidence="7 8">
    <name type="scientific">Caproicibacter fermentans</name>
    <dbReference type="NCBI Taxonomy" id="2576756"/>
    <lineage>
        <taxon>Bacteria</taxon>
        <taxon>Bacillati</taxon>
        <taxon>Bacillota</taxon>
        <taxon>Clostridia</taxon>
        <taxon>Eubacteriales</taxon>
        <taxon>Acutalibacteraceae</taxon>
        <taxon>Caproicibacter</taxon>
    </lineage>
</organism>
<evidence type="ECO:0000313" key="7">
    <source>
        <dbReference type="EMBL" id="MVB11065.1"/>
    </source>
</evidence>
<gene>
    <name evidence="7" type="ORF">CAFE_17670</name>
</gene>
<dbReference type="Pfam" id="PF03288">
    <property type="entry name" value="Pox_D5"/>
    <property type="match status" value="1"/>
</dbReference>
<evidence type="ECO:0000256" key="5">
    <source>
        <dbReference type="SAM" id="MobiDB-lite"/>
    </source>
</evidence>
<dbReference type="InterPro" id="IPR006500">
    <property type="entry name" value="Helicase_put_C_phage/plasmid"/>
</dbReference>
<evidence type="ECO:0000256" key="4">
    <source>
        <dbReference type="ARBA" id="ARBA00022840"/>
    </source>
</evidence>
<dbReference type="AlphaFoldDB" id="A0A6N8HZP9"/>
<dbReference type="Proteomes" id="UP000469440">
    <property type="component" value="Unassembled WGS sequence"/>
</dbReference>
<dbReference type="SMART" id="SM00885">
    <property type="entry name" value="D5_N"/>
    <property type="match status" value="1"/>
</dbReference>